<evidence type="ECO:0000256" key="1">
    <source>
        <dbReference type="SAM" id="Phobius"/>
    </source>
</evidence>
<feature type="transmembrane region" description="Helical" evidence="1">
    <location>
        <begin position="12"/>
        <end position="34"/>
    </location>
</feature>
<comment type="caution">
    <text evidence="2">The sequence shown here is derived from an EMBL/GenBank/DDBJ whole genome shotgun (WGS) entry which is preliminary data.</text>
</comment>
<keyword evidence="3" id="KW-1185">Reference proteome</keyword>
<accession>A0A2W2BIC4</accession>
<gene>
    <name evidence="2" type="ORF">DK847_14835</name>
</gene>
<keyword evidence="1" id="KW-0472">Membrane</keyword>
<feature type="transmembrane region" description="Helical" evidence="1">
    <location>
        <begin position="40"/>
        <end position="66"/>
    </location>
</feature>
<proteinExistence type="predicted"/>
<dbReference type="Proteomes" id="UP000248795">
    <property type="component" value="Unassembled WGS sequence"/>
</dbReference>
<reference evidence="3" key="1">
    <citation type="submission" date="2018-06" db="EMBL/GenBank/DDBJ databases">
        <title>Aestuariibacter litoralis strain KCTC 52945T.</title>
        <authorList>
            <person name="Li X."/>
            <person name="Salam N."/>
            <person name="Li J.-L."/>
            <person name="Chen Y.-M."/>
            <person name="Yang Z.-W."/>
            <person name="Zhang L.-Y."/>
            <person name="Han M.-X."/>
            <person name="Xiao M."/>
            <person name="Li W.-J."/>
        </authorList>
    </citation>
    <scope>NUCLEOTIDE SEQUENCE [LARGE SCALE GENOMIC DNA]</scope>
    <source>
        <strain evidence="3">KCTC 52945</strain>
    </source>
</reference>
<keyword evidence="1" id="KW-0812">Transmembrane</keyword>
<keyword evidence="1" id="KW-1133">Transmembrane helix</keyword>
<evidence type="ECO:0000313" key="2">
    <source>
        <dbReference type="EMBL" id="PZF75929.1"/>
    </source>
</evidence>
<sequence>MVVGDPNVRIFYLLGWLLFVSAWTDWGLATFLGFDVWREFFGFILPGTLWNMTPVIVGSFGIVLIATCR</sequence>
<name>A0A2W2BIC4_9HYPH</name>
<dbReference type="EMBL" id="QKVK01000007">
    <property type="protein sequence ID" value="PZF75929.1"/>
    <property type="molecule type" value="Genomic_DNA"/>
</dbReference>
<dbReference type="AlphaFoldDB" id="A0A2W2BIC4"/>
<protein>
    <submittedName>
        <fullName evidence="2">Uncharacterized protein</fullName>
    </submittedName>
</protein>
<organism evidence="2 3">
    <name type="scientific">Aestuariivirga litoralis</name>
    <dbReference type="NCBI Taxonomy" id="2650924"/>
    <lineage>
        <taxon>Bacteria</taxon>
        <taxon>Pseudomonadati</taxon>
        <taxon>Pseudomonadota</taxon>
        <taxon>Alphaproteobacteria</taxon>
        <taxon>Hyphomicrobiales</taxon>
        <taxon>Aestuariivirgaceae</taxon>
        <taxon>Aestuariivirga</taxon>
    </lineage>
</organism>
<evidence type="ECO:0000313" key="3">
    <source>
        <dbReference type="Proteomes" id="UP000248795"/>
    </source>
</evidence>